<sequence>MELPREFFQRGKFAKILKLFEETKEKEMEQIMAGRLDPFDLWKCLPIAMREEKIGQTSGILPNAACVHKRMDLVHSAHAVLVEDASLAQDMLRFGWRIVKCNDKFYWHNCLEMFVDLASPILRRGRLKENSAQFEEAGFAEHMLTIRERTDLKMTAAAVGRGTASTSTAMQVGRSARMAGFCQNWNRGACNAGAFGRVCPREHLCNFCEGNHPRFECADAPPKDNRTGNYGSSSQGATQANLQYHYQAMQMPAQVQQVPYGHQAYSGPSHMDSLNPFPPPPPHYGGAAYGGNANWQGSSASQARFGGNAKQGGGPSRGIKREAGGG</sequence>
<dbReference type="Proteomes" id="UP001234202">
    <property type="component" value="Unassembled WGS sequence"/>
</dbReference>
<evidence type="ECO:0000313" key="1">
    <source>
        <dbReference type="EMBL" id="KAJ9121901.1"/>
    </source>
</evidence>
<protein>
    <submittedName>
        <fullName evidence="1">Uncharacterized protein</fullName>
    </submittedName>
</protein>
<gene>
    <name evidence="1" type="ORF">QFC24_004483</name>
</gene>
<reference evidence="1" key="1">
    <citation type="submission" date="2023-04" db="EMBL/GenBank/DDBJ databases">
        <title>Draft Genome sequencing of Naganishia species isolated from polar environments using Oxford Nanopore Technology.</title>
        <authorList>
            <person name="Leo P."/>
            <person name="Venkateswaran K."/>
        </authorList>
    </citation>
    <scope>NUCLEOTIDE SEQUENCE</scope>
    <source>
        <strain evidence="1">DBVPG 5303</strain>
    </source>
</reference>
<organism evidence="1 2">
    <name type="scientific">Naganishia onofrii</name>
    <dbReference type="NCBI Taxonomy" id="1851511"/>
    <lineage>
        <taxon>Eukaryota</taxon>
        <taxon>Fungi</taxon>
        <taxon>Dikarya</taxon>
        <taxon>Basidiomycota</taxon>
        <taxon>Agaricomycotina</taxon>
        <taxon>Tremellomycetes</taxon>
        <taxon>Filobasidiales</taxon>
        <taxon>Filobasidiaceae</taxon>
        <taxon>Naganishia</taxon>
    </lineage>
</organism>
<comment type="caution">
    <text evidence="1">The sequence shown here is derived from an EMBL/GenBank/DDBJ whole genome shotgun (WGS) entry which is preliminary data.</text>
</comment>
<keyword evidence="2" id="KW-1185">Reference proteome</keyword>
<proteinExistence type="predicted"/>
<name>A0ACC2XFU0_9TREE</name>
<dbReference type="EMBL" id="JASBWV010000016">
    <property type="protein sequence ID" value="KAJ9121901.1"/>
    <property type="molecule type" value="Genomic_DNA"/>
</dbReference>
<evidence type="ECO:0000313" key="2">
    <source>
        <dbReference type="Proteomes" id="UP001234202"/>
    </source>
</evidence>
<accession>A0ACC2XFU0</accession>